<evidence type="ECO:0000256" key="3">
    <source>
        <dbReference type="ARBA" id="ARBA00022519"/>
    </source>
</evidence>
<evidence type="ECO:0000256" key="7">
    <source>
        <dbReference type="ARBA" id="ARBA00023136"/>
    </source>
</evidence>
<dbReference type="GO" id="GO:0016887">
    <property type="term" value="F:ATP hydrolysis activity"/>
    <property type="evidence" value="ECO:0007669"/>
    <property type="project" value="InterPro"/>
</dbReference>
<keyword evidence="10" id="KW-1185">Reference proteome</keyword>
<evidence type="ECO:0000313" key="9">
    <source>
        <dbReference type="EMBL" id="KMQ85043.1"/>
    </source>
</evidence>
<keyword evidence="5 9" id="KW-0067">ATP-binding</keyword>
<keyword evidence="2" id="KW-1003">Cell membrane</keyword>
<dbReference type="SUPFAM" id="SSF52540">
    <property type="entry name" value="P-loop containing nucleoside triphosphate hydrolases"/>
    <property type="match status" value="1"/>
</dbReference>
<dbReference type="InterPro" id="IPR003593">
    <property type="entry name" value="AAA+_ATPase"/>
</dbReference>
<dbReference type="CDD" id="cd03293">
    <property type="entry name" value="ABC_NrtD_SsuB_transporters"/>
    <property type="match status" value="1"/>
</dbReference>
<dbReference type="GO" id="GO:0005524">
    <property type="term" value="F:ATP binding"/>
    <property type="evidence" value="ECO:0007669"/>
    <property type="project" value="UniProtKB-KW"/>
</dbReference>
<dbReference type="PANTHER" id="PTHR42788">
    <property type="entry name" value="TAURINE IMPORT ATP-BINDING PROTEIN-RELATED"/>
    <property type="match status" value="1"/>
</dbReference>
<dbReference type="InterPro" id="IPR050166">
    <property type="entry name" value="ABC_transporter_ATP-bind"/>
</dbReference>
<keyword evidence="4" id="KW-0547">Nucleotide-binding</keyword>
<dbReference type="InterPro" id="IPR027417">
    <property type="entry name" value="P-loop_NTPase"/>
</dbReference>
<dbReference type="EMBL" id="LBMM01014801">
    <property type="protein sequence ID" value="KMQ85043.1"/>
    <property type="molecule type" value="Genomic_DNA"/>
</dbReference>
<dbReference type="Pfam" id="PF00005">
    <property type="entry name" value="ABC_tran"/>
    <property type="match status" value="1"/>
</dbReference>
<evidence type="ECO:0000256" key="5">
    <source>
        <dbReference type="ARBA" id="ARBA00022840"/>
    </source>
</evidence>
<keyword evidence="7" id="KW-0472">Membrane</keyword>
<comment type="caution">
    <text evidence="9">The sequence shown here is derived from an EMBL/GenBank/DDBJ whole genome shotgun (WGS) entry which is preliminary data.</text>
</comment>
<organism evidence="9 10">
    <name type="scientific">Lasius niger</name>
    <name type="common">Black garden ant</name>
    <dbReference type="NCBI Taxonomy" id="67767"/>
    <lineage>
        <taxon>Eukaryota</taxon>
        <taxon>Metazoa</taxon>
        <taxon>Ecdysozoa</taxon>
        <taxon>Arthropoda</taxon>
        <taxon>Hexapoda</taxon>
        <taxon>Insecta</taxon>
        <taxon>Pterygota</taxon>
        <taxon>Neoptera</taxon>
        <taxon>Endopterygota</taxon>
        <taxon>Hymenoptera</taxon>
        <taxon>Apocrita</taxon>
        <taxon>Aculeata</taxon>
        <taxon>Formicoidea</taxon>
        <taxon>Formicidae</taxon>
        <taxon>Formicinae</taxon>
        <taxon>Lasius</taxon>
        <taxon>Lasius</taxon>
    </lineage>
</organism>
<evidence type="ECO:0000256" key="4">
    <source>
        <dbReference type="ARBA" id="ARBA00022741"/>
    </source>
</evidence>
<name>A0A0J7K3P8_LASNI</name>
<dbReference type="STRING" id="67767.A0A0J7K3P8"/>
<dbReference type="PANTHER" id="PTHR42788:SF18">
    <property type="entry name" value="TAURINE IMPORT ATP-BINDING PROTEIN TAUB"/>
    <property type="match status" value="1"/>
</dbReference>
<accession>A0A0J7K3P8</accession>
<evidence type="ECO:0000313" key="10">
    <source>
        <dbReference type="Proteomes" id="UP000036403"/>
    </source>
</evidence>
<dbReference type="SMART" id="SM00382">
    <property type="entry name" value="AAA"/>
    <property type="match status" value="1"/>
</dbReference>
<evidence type="ECO:0000256" key="6">
    <source>
        <dbReference type="ARBA" id="ARBA00022967"/>
    </source>
</evidence>
<dbReference type="Gene3D" id="3.40.50.300">
    <property type="entry name" value="P-loop containing nucleotide triphosphate hydrolases"/>
    <property type="match status" value="1"/>
</dbReference>
<keyword evidence="3" id="KW-0997">Cell inner membrane</keyword>
<reference evidence="9 10" key="1">
    <citation type="submission" date="2015-04" db="EMBL/GenBank/DDBJ databases">
        <title>Lasius niger genome sequencing.</title>
        <authorList>
            <person name="Konorov E.A."/>
            <person name="Nikitin M.A."/>
            <person name="Kirill M.V."/>
            <person name="Chang P."/>
        </authorList>
    </citation>
    <scope>NUCLEOTIDE SEQUENCE [LARGE SCALE GENOMIC DNA]</scope>
    <source>
        <tissue evidence="9">Whole</tissue>
    </source>
</reference>
<dbReference type="InterPro" id="IPR003439">
    <property type="entry name" value="ABC_transporter-like_ATP-bd"/>
</dbReference>
<dbReference type="Proteomes" id="UP000036403">
    <property type="component" value="Unassembled WGS sequence"/>
</dbReference>
<keyword evidence="6" id="KW-1278">Translocase</keyword>
<evidence type="ECO:0000256" key="1">
    <source>
        <dbReference type="ARBA" id="ARBA00022448"/>
    </source>
</evidence>
<gene>
    <name evidence="9" type="ORF">RF55_16678</name>
</gene>
<dbReference type="PROSITE" id="PS50893">
    <property type="entry name" value="ABC_TRANSPORTER_2"/>
    <property type="match status" value="1"/>
</dbReference>
<dbReference type="AlphaFoldDB" id="A0A0J7K3P8"/>
<keyword evidence="1" id="KW-0813">Transport</keyword>
<proteinExistence type="predicted"/>
<dbReference type="OrthoDB" id="6373771at2759"/>
<dbReference type="PaxDb" id="67767-A0A0J7K3P8"/>
<evidence type="ECO:0000259" key="8">
    <source>
        <dbReference type="PROSITE" id="PS50893"/>
    </source>
</evidence>
<protein>
    <submittedName>
        <fullName evidence="9">Taurine import atp-binding protein</fullName>
    </submittedName>
</protein>
<feature type="domain" description="ABC transporter" evidence="8">
    <location>
        <begin position="4"/>
        <end position="235"/>
    </location>
</feature>
<sequence length="259" mass="28633">MACLEAKHLSLALGDRHHASPLLEDLSLRIESGQIVVILGPSGCGKTTLLNVLAGFQAPDKGQVLIDGKPAGAPDGNRGVVFQNHALLPWLNARDNIGLGLRLRGQSRGQRHAAAERWLTAVGLRGQGERPIQQLSGGQNQRLGLARALAVDPAFLLLDEPFGALDALTRERMQDLLLQLWRETHKGLFLITHSIEEALFLATDLWVMQGPPARIRQHLRPPFAHRHAEGERLRSLKNDPEFDCLRQKLLHDFLEYADG</sequence>
<evidence type="ECO:0000256" key="2">
    <source>
        <dbReference type="ARBA" id="ARBA00022475"/>
    </source>
</evidence>